<dbReference type="AlphaFoldDB" id="A0A443SUZ7"/>
<evidence type="ECO:0000256" key="6">
    <source>
        <dbReference type="ARBA" id="ARBA00022989"/>
    </source>
</evidence>
<evidence type="ECO:0000256" key="8">
    <source>
        <dbReference type="ARBA" id="ARBA00023157"/>
    </source>
</evidence>
<gene>
    <name evidence="13" type="ORF">B4U80_06010</name>
</gene>
<sequence length="1078" mass="119269">MSLKCSASGSPLPEIRWYRYNKLLTDTNYRRRTRFGDYVTDNGLISSHLNVSSVTVEDGGLYTCEAFNEIGSTRHSAAIHVFGAPFVHKIDNITLVTTAKVHIDCPYSGFPIESVTWKKGENEIIITASVLIDHPFPFFAALFTADGKELLSYRRMKAHKNGTLVIVDIRPEDEGCMLFSLYYIITEKPAINPFLFGSDLREGMRTTVVCSVSSGEPPFKISWFKDGQPLRSIHPEIEIIGYGDYTSSLTIKVIERKHTGNYTCKVASANIDSIFSTFTTQLQVQASPKWILKPLSTYTVMKGRKLTVHCQGEGIPTPTHQWKKAYRKGGNAAPELIGIVSGPHIYVLENGSLVIIDANKEDEGDYVCDISNGIGSSLSSTSSVRVNYPSHFTKNFEVITVREGLKAELICDVIGDKPINVSWFKDKIEITSNALSLSSPAKYAIDENISLTGITSRLVINRVDVSDSTLFACRASNPFGNDEKNIQVVVQGPPDSPSNIKTVEVLSREATLSWSEPRSGNSALLGFVVEYISLNGSWQRDKRLIHVPAKDKSVIIKGFYPDETYKIRVIAQNAFGDSEPSDELLVITDEEAPTEIPTNVRIESITSNTLRVEWKYVSFSQKVIGFNVGHREISHYALHKSSEMYTFKTVKLQTDTKTRETFHFTIIALKKNTKYGIIIQAFNRKGLGPSSDEVIAETLEFDPPESVNPRVTDVSQNSLSLIWENDGQNPISGFTINYKSDSGDWEEQKVLGSQSSYTVENLRCGTKYQVTMTAYNKAGRAPASDVITAFTAGSVPSAPTLDSLIGINSTFVFLRLSAWKDNGCPIISFVVQYKINAHLNWIMLSNNIIPEQGHILIPDLVPATWYDLIMTAHSEAGYSEAQYLFATLTLDGGKLASLSMFCSLFAVCSLATIPPPSAVVDTTWDLIISDPFVVIPVSCTILVAIIIIIVILFTSFRGFNSDANANGDQMMPNENCKCVDACPQALQCISEMTDENEGTHKCDILTLSSFSTKAETGNESFPNNYASCRSVEPKFVFETAMKGNDAKYFTGTHQMHSCDHVYDLPQRPVAVHEEVSAM</sequence>
<keyword evidence="8" id="KW-1015">Disulfide bond</keyword>
<evidence type="ECO:0000256" key="10">
    <source>
        <dbReference type="SAM" id="Phobius"/>
    </source>
</evidence>
<dbReference type="EMBL" id="NCKV01000194">
    <property type="protein sequence ID" value="RWS31341.1"/>
    <property type="molecule type" value="Genomic_DNA"/>
</dbReference>
<protein>
    <submittedName>
        <fullName evidence="13">Cell adhesion molecule-like protein</fullName>
    </submittedName>
</protein>
<dbReference type="SMART" id="SM00408">
    <property type="entry name" value="IGc2"/>
    <property type="match status" value="5"/>
</dbReference>
<feature type="domain" description="Ig-like" evidence="11">
    <location>
        <begin position="288"/>
        <end position="387"/>
    </location>
</feature>
<comment type="caution">
    <text evidence="13">The sequence shown here is derived from an EMBL/GenBank/DDBJ whole genome shotgun (WGS) entry which is preliminary data.</text>
</comment>
<evidence type="ECO:0000259" key="12">
    <source>
        <dbReference type="PROSITE" id="PS50853"/>
    </source>
</evidence>
<dbReference type="GO" id="GO:0007155">
    <property type="term" value="P:cell adhesion"/>
    <property type="evidence" value="ECO:0007669"/>
    <property type="project" value="UniProtKB-KW"/>
</dbReference>
<feature type="domain" description="Fibronectin type-III" evidence="12">
    <location>
        <begin position="703"/>
        <end position="794"/>
    </location>
</feature>
<dbReference type="Gene3D" id="2.60.40.10">
    <property type="entry name" value="Immunoglobulins"/>
    <property type="match status" value="9"/>
</dbReference>
<feature type="domain" description="Fibronectin type-III" evidence="12">
    <location>
        <begin position="596"/>
        <end position="701"/>
    </location>
</feature>
<dbReference type="SMART" id="SM00409">
    <property type="entry name" value="IG"/>
    <property type="match status" value="4"/>
</dbReference>
<evidence type="ECO:0000256" key="5">
    <source>
        <dbReference type="ARBA" id="ARBA00022889"/>
    </source>
</evidence>
<dbReference type="GO" id="GO:0009653">
    <property type="term" value="P:anatomical structure morphogenesis"/>
    <property type="evidence" value="ECO:0007669"/>
    <property type="project" value="UniProtKB-ARBA"/>
</dbReference>
<dbReference type="GO" id="GO:0016020">
    <property type="term" value="C:membrane"/>
    <property type="evidence" value="ECO:0007669"/>
    <property type="project" value="UniProtKB-SubCell"/>
</dbReference>
<keyword evidence="14" id="KW-1185">Reference proteome</keyword>
<proteinExistence type="predicted"/>
<evidence type="ECO:0000313" key="13">
    <source>
        <dbReference type="EMBL" id="RWS31341.1"/>
    </source>
</evidence>
<dbReference type="FunFam" id="2.60.40.10:FF:000017">
    <property type="entry name" value="Down syndrome cell adhesion molecule b"/>
    <property type="match status" value="1"/>
</dbReference>
<dbReference type="PANTHER" id="PTHR13817:SF166">
    <property type="entry name" value="NEURONAL IGCAM-RELATED"/>
    <property type="match status" value="1"/>
</dbReference>
<keyword evidence="3" id="KW-0732">Signal</keyword>
<dbReference type="VEuPathDB" id="VectorBase:LDEU000698"/>
<dbReference type="Pfam" id="PF13927">
    <property type="entry name" value="Ig_3"/>
    <property type="match status" value="3"/>
</dbReference>
<dbReference type="Pfam" id="PF25059">
    <property type="entry name" value="FN3_DSCAM-DSCAML_C"/>
    <property type="match status" value="1"/>
</dbReference>
<keyword evidence="9" id="KW-0393">Immunoglobulin domain</keyword>
<dbReference type="Pfam" id="PF00041">
    <property type="entry name" value="fn3"/>
    <property type="match status" value="3"/>
</dbReference>
<evidence type="ECO:0000256" key="1">
    <source>
        <dbReference type="ARBA" id="ARBA00004167"/>
    </source>
</evidence>
<comment type="subcellular location">
    <subcellularLocation>
        <location evidence="1">Membrane</location>
        <topology evidence="1">Single-pass membrane protein</topology>
    </subcellularLocation>
</comment>
<evidence type="ECO:0000256" key="9">
    <source>
        <dbReference type="ARBA" id="ARBA00023319"/>
    </source>
</evidence>
<dbReference type="InterPro" id="IPR013783">
    <property type="entry name" value="Ig-like_fold"/>
</dbReference>
<reference evidence="13 14" key="1">
    <citation type="journal article" date="2018" name="Gigascience">
        <title>Genomes of trombidid mites reveal novel predicted allergens and laterally-transferred genes associated with secondary metabolism.</title>
        <authorList>
            <person name="Dong X."/>
            <person name="Chaisiri K."/>
            <person name="Xia D."/>
            <person name="Armstrong S.D."/>
            <person name="Fang Y."/>
            <person name="Donnelly M.J."/>
            <person name="Kadowaki T."/>
            <person name="McGarry J.W."/>
            <person name="Darby A.C."/>
            <person name="Makepeace B.L."/>
        </authorList>
    </citation>
    <scope>NUCLEOTIDE SEQUENCE [LARGE SCALE GENOMIC DNA]</scope>
    <source>
        <strain evidence="13">UoL-UT</strain>
    </source>
</reference>
<feature type="domain" description="Fibronectin type-III" evidence="12">
    <location>
        <begin position="493"/>
        <end position="591"/>
    </location>
</feature>
<evidence type="ECO:0000256" key="3">
    <source>
        <dbReference type="ARBA" id="ARBA00022729"/>
    </source>
</evidence>
<keyword evidence="6 10" id="KW-1133">Transmembrane helix</keyword>
<dbReference type="PROSITE" id="PS50853">
    <property type="entry name" value="FN3"/>
    <property type="match status" value="4"/>
</dbReference>
<accession>A0A443SUZ7</accession>
<feature type="domain" description="Ig-like" evidence="11">
    <location>
        <begin position="389"/>
        <end position="487"/>
    </location>
</feature>
<dbReference type="STRING" id="299467.A0A443SUZ7"/>
<dbReference type="Pfam" id="PF07679">
    <property type="entry name" value="I-set"/>
    <property type="match status" value="1"/>
</dbReference>
<dbReference type="PANTHER" id="PTHR13817">
    <property type="entry name" value="TITIN"/>
    <property type="match status" value="1"/>
</dbReference>
<dbReference type="InterPro" id="IPR003961">
    <property type="entry name" value="FN3_dom"/>
</dbReference>
<dbReference type="GO" id="GO:0030154">
    <property type="term" value="P:cell differentiation"/>
    <property type="evidence" value="ECO:0007669"/>
    <property type="project" value="UniProtKB-ARBA"/>
</dbReference>
<evidence type="ECO:0000256" key="2">
    <source>
        <dbReference type="ARBA" id="ARBA00022692"/>
    </source>
</evidence>
<dbReference type="InterPro" id="IPR050964">
    <property type="entry name" value="Striated_Muscle_Regulatory"/>
</dbReference>
<dbReference type="InterPro" id="IPR003598">
    <property type="entry name" value="Ig_sub2"/>
</dbReference>
<keyword evidence="2 10" id="KW-0812">Transmembrane</keyword>
<organism evidence="13 14">
    <name type="scientific">Leptotrombidium deliense</name>
    <dbReference type="NCBI Taxonomy" id="299467"/>
    <lineage>
        <taxon>Eukaryota</taxon>
        <taxon>Metazoa</taxon>
        <taxon>Ecdysozoa</taxon>
        <taxon>Arthropoda</taxon>
        <taxon>Chelicerata</taxon>
        <taxon>Arachnida</taxon>
        <taxon>Acari</taxon>
        <taxon>Acariformes</taxon>
        <taxon>Trombidiformes</taxon>
        <taxon>Prostigmata</taxon>
        <taxon>Anystina</taxon>
        <taxon>Parasitengona</taxon>
        <taxon>Trombiculoidea</taxon>
        <taxon>Trombiculidae</taxon>
        <taxon>Leptotrombidium</taxon>
    </lineage>
</organism>
<dbReference type="InterPro" id="IPR007110">
    <property type="entry name" value="Ig-like_dom"/>
</dbReference>
<dbReference type="CDD" id="cd00063">
    <property type="entry name" value="FN3"/>
    <property type="match status" value="4"/>
</dbReference>
<dbReference type="SMART" id="SM00060">
    <property type="entry name" value="FN3"/>
    <property type="match status" value="4"/>
</dbReference>
<dbReference type="SUPFAM" id="SSF49265">
    <property type="entry name" value="Fibronectin type III"/>
    <property type="match status" value="2"/>
</dbReference>
<keyword evidence="4" id="KW-0677">Repeat</keyword>
<feature type="domain" description="Ig-like" evidence="11">
    <location>
        <begin position="1"/>
        <end position="80"/>
    </location>
</feature>
<dbReference type="InterPro" id="IPR036179">
    <property type="entry name" value="Ig-like_dom_sf"/>
</dbReference>
<feature type="domain" description="Ig-like" evidence="11">
    <location>
        <begin position="189"/>
        <end position="276"/>
    </location>
</feature>
<dbReference type="FunFam" id="2.60.40.10:FF:000028">
    <property type="entry name" value="Neuronal cell adhesion molecule"/>
    <property type="match status" value="1"/>
</dbReference>
<dbReference type="PROSITE" id="PS50835">
    <property type="entry name" value="IG_LIKE"/>
    <property type="match status" value="4"/>
</dbReference>
<keyword evidence="5" id="KW-0130">Cell adhesion</keyword>
<feature type="domain" description="Fibronectin type-III" evidence="12">
    <location>
        <begin position="795"/>
        <end position="892"/>
    </location>
</feature>
<keyword evidence="7 10" id="KW-0472">Membrane</keyword>
<dbReference type="OrthoDB" id="152385at2759"/>
<evidence type="ECO:0000256" key="7">
    <source>
        <dbReference type="ARBA" id="ARBA00023136"/>
    </source>
</evidence>
<dbReference type="InterPro" id="IPR056754">
    <property type="entry name" value="DSCAM/DSCAML_C"/>
</dbReference>
<dbReference type="InterPro" id="IPR003599">
    <property type="entry name" value="Ig_sub"/>
</dbReference>
<dbReference type="InterPro" id="IPR013098">
    <property type="entry name" value="Ig_I-set"/>
</dbReference>
<evidence type="ECO:0000313" key="14">
    <source>
        <dbReference type="Proteomes" id="UP000288716"/>
    </source>
</evidence>
<dbReference type="FunFam" id="2.60.40.10:FF:000333">
    <property type="entry name" value="Down syndrome cell adhesion molecule"/>
    <property type="match status" value="1"/>
</dbReference>
<evidence type="ECO:0000256" key="4">
    <source>
        <dbReference type="ARBA" id="ARBA00022737"/>
    </source>
</evidence>
<feature type="transmembrane region" description="Helical" evidence="10">
    <location>
        <begin position="933"/>
        <end position="953"/>
    </location>
</feature>
<dbReference type="SUPFAM" id="SSF48726">
    <property type="entry name" value="Immunoglobulin"/>
    <property type="match status" value="5"/>
</dbReference>
<evidence type="ECO:0000259" key="11">
    <source>
        <dbReference type="PROSITE" id="PS50835"/>
    </source>
</evidence>
<dbReference type="Proteomes" id="UP000288716">
    <property type="component" value="Unassembled WGS sequence"/>
</dbReference>
<dbReference type="InterPro" id="IPR036116">
    <property type="entry name" value="FN3_sf"/>
</dbReference>
<name>A0A443SUZ7_9ACAR</name>